<dbReference type="EMBL" id="MU004244">
    <property type="protein sequence ID" value="KAF2663965.1"/>
    <property type="molecule type" value="Genomic_DNA"/>
</dbReference>
<dbReference type="AlphaFoldDB" id="A0A6A6TV66"/>
<reference evidence="4" key="1">
    <citation type="journal article" date="2020" name="Stud. Mycol.">
        <title>101 Dothideomycetes genomes: a test case for predicting lifestyles and emergence of pathogens.</title>
        <authorList>
            <person name="Haridas S."/>
            <person name="Albert R."/>
            <person name="Binder M."/>
            <person name="Bloem J."/>
            <person name="Labutti K."/>
            <person name="Salamov A."/>
            <person name="Andreopoulos B."/>
            <person name="Baker S."/>
            <person name="Barry K."/>
            <person name="Bills G."/>
            <person name="Bluhm B."/>
            <person name="Cannon C."/>
            <person name="Castanera R."/>
            <person name="Culley D."/>
            <person name="Daum C."/>
            <person name="Ezra D."/>
            <person name="Gonzalez J."/>
            <person name="Henrissat B."/>
            <person name="Kuo A."/>
            <person name="Liang C."/>
            <person name="Lipzen A."/>
            <person name="Lutzoni F."/>
            <person name="Magnuson J."/>
            <person name="Mondo S."/>
            <person name="Nolan M."/>
            <person name="Ohm R."/>
            <person name="Pangilinan J."/>
            <person name="Park H.-J."/>
            <person name="Ramirez L."/>
            <person name="Alfaro M."/>
            <person name="Sun H."/>
            <person name="Tritt A."/>
            <person name="Yoshinaga Y."/>
            <person name="Zwiers L.-H."/>
            <person name="Turgeon B."/>
            <person name="Goodwin S."/>
            <person name="Spatafora J."/>
            <person name="Crous P."/>
            <person name="Grigoriev I."/>
        </authorList>
    </citation>
    <scope>NUCLEOTIDE SEQUENCE</scope>
    <source>
        <strain evidence="4">CBS 115976</strain>
    </source>
</reference>
<organism evidence="4 5">
    <name type="scientific">Microthyrium microscopicum</name>
    <dbReference type="NCBI Taxonomy" id="703497"/>
    <lineage>
        <taxon>Eukaryota</taxon>
        <taxon>Fungi</taxon>
        <taxon>Dikarya</taxon>
        <taxon>Ascomycota</taxon>
        <taxon>Pezizomycotina</taxon>
        <taxon>Dothideomycetes</taxon>
        <taxon>Dothideomycetes incertae sedis</taxon>
        <taxon>Microthyriales</taxon>
        <taxon>Microthyriaceae</taxon>
        <taxon>Microthyrium</taxon>
    </lineage>
</organism>
<evidence type="ECO:0000313" key="5">
    <source>
        <dbReference type="Proteomes" id="UP000799302"/>
    </source>
</evidence>
<protein>
    <submittedName>
        <fullName evidence="4">DUF1715-domain-containing protein</fullName>
    </submittedName>
</protein>
<dbReference type="Pfam" id="PF09811">
    <property type="entry name" value="Yae1_N"/>
    <property type="match status" value="1"/>
</dbReference>
<feature type="domain" description="Essential protein Yae1 N-terminal" evidence="3">
    <location>
        <begin position="23"/>
        <end position="61"/>
    </location>
</feature>
<dbReference type="Proteomes" id="UP000799302">
    <property type="component" value="Unassembled WGS sequence"/>
</dbReference>
<evidence type="ECO:0000256" key="1">
    <source>
        <dbReference type="ARBA" id="ARBA00038090"/>
    </source>
</evidence>
<name>A0A6A6TV66_9PEZI</name>
<evidence type="ECO:0000313" key="4">
    <source>
        <dbReference type="EMBL" id="KAF2663965.1"/>
    </source>
</evidence>
<accession>A0A6A6TV66</accession>
<dbReference type="OrthoDB" id="48036at2759"/>
<sequence length="193" mass="20657">MSNTNDDIFDAALNLEDTSYTEGYELGVADGSRAGRIEGRAFGLEKGFEKFLQLGRLHGRASVWAARLPPSSIPTSQNKSDVLDATEKPESEEQSVIPALPNNPRLRKHVATLVGLTEPGRVTTQNTEEEVAEMDEVLRRAASKVKVVEKIVGETGGGTESAAGSGHAGVRIVNEPVGEKSIEDFGLGRGTRK</sequence>
<comment type="similarity">
    <text evidence="1">Belongs to the LTO1 family.</text>
</comment>
<evidence type="ECO:0000256" key="2">
    <source>
        <dbReference type="SAM" id="MobiDB-lite"/>
    </source>
</evidence>
<gene>
    <name evidence="4" type="ORF">BT63DRAFT_116143</name>
</gene>
<proteinExistence type="inferred from homology"/>
<dbReference type="InterPro" id="IPR019191">
    <property type="entry name" value="Essential_protein_Yae1_N"/>
</dbReference>
<feature type="region of interest" description="Disordered" evidence="2">
    <location>
        <begin position="69"/>
        <end position="96"/>
    </location>
</feature>
<feature type="compositionally biased region" description="Basic and acidic residues" evidence="2">
    <location>
        <begin position="81"/>
        <end position="91"/>
    </location>
</feature>
<dbReference type="PANTHER" id="PTHR28532">
    <property type="entry name" value="GEO13458P1"/>
    <property type="match status" value="1"/>
</dbReference>
<dbReference type="InterPro" id="IPR052436">
    <property type="entry name" value="LTO1_adapter"/>
</dbReference>
<dbReference type="PANTHER" id="PTHR28532:SF1">
    <property type="entry name" value="ORAL CANCER OVEREXPRESSED 1"/>
    <property type="match status" value="1"/>
</dbReference>
<evidence type="ECO:0000259" key="3">
    <source>
        <dbReference type="Pfam" id="PF09811"/>
    </source>
</evidence>
<keyword evidence="5" id="KW-1185">Reference proteome</keyword>
<feature type="region of interest" description="Disordered" evidence="2">
    <location>
        <begin position="155"/>
        <end position="175"/>
    </location>
</feature>